<accession>A0A1A9AJP8</accession>
<evidence type="ECO:0000256" key="1">
    <source>
        <dbReference type="SAM" id="Phobius"/>
    </source>
</evidence>
<dbReference type="AlphaFoldDB" id="A0A1A9AJP8"/>
<keyword evidence="1" id="KW-1133">Transmembrane helix</keyword>
<protein>
    <submittedName>
        <fullName evidence="2">PIR Superfamily Protein</fullName>
    </submittedName>
</protein>
<sequence>MPNGIDGPTLDDLPSIKFYQKLNEDNDIEKYYGYCDYVKSIYGDRSNEHTFCAKMVKNLKILDDIPIDEEFSYIRCDYLNYWVYDRAIDKFNISDTNISYSSTILYLLYPWDNIYNGYSISNKCWKKNFQISVQEFKEQKKNFDDSQNYIYIKNIINSGAYKQYNAFFQYITETDSLHSSIKNECTCDKDNALCFEFHKYNKESGKDHLCSIECKPEKPSAGLPEKSKRVCSLTQHIGEEPPTQPVVQITVKDNDGDAPTPTSSPLVIPISTLFTVSGISLFLLFLFKFTPFRSWLRPRMRWLSRSVNNLEEEEAQEMLYTSLNEQINMEDKTYHISYPSADIS</sequence>
<keyword evidence="1" id="KW-0812">Transmembrane</keyword>
<dbReference type="Proteomes" id="UP000078550">
    <property type="component" value="Unassembled WGS sequence"/>
</dbReference>
<organism evidence="2 3">
    <name type="scientific">Plasmodium ovale wallikeri</name>
    <dbReference type="NCBI Taxonomy" id="864142"/>
    <lineage>
        <taxon>Eukaryota</taxon>
        <taxon>Sar</taxon>
        <taxon>Alveolata</taxon>
        <taxon>Apicomplexa</taxon>
        <taxon>Aconoidasida</taxon>
        <taxon>Haemosporida</taxon>
        <taxon>Plasmodiidae</taxon>
        <taxon>Plasmodium</taxon>
        <taxon>Plasmodium (Plasmodium)</taxon>
    </lineage>
</organism>
<feature type="transmembrane region" description="Helical" evidence="1">
    <location>
        <begin position="266"/>
        <end position="287"/>
    </location>
</feature>
<gene>
    <name evidence="2" type="ORF">POVWA2_075580</name>
</gene>
<evidence type="ECO:0000313" key="3">
    <source>
        <dbReference type="Proteomes" id="UP000078550"/>
    </source>
</evidence>
<dbReference type="Pfam" id="PF05795">
    <property type="entry name" value="Plasmodium_Vir"/>
    <property type="match status" value="2"/>
</dbReference>
<name>A0A1A9AJP8_PLAOA</name>
<dbReference type="InterPro" id="IPR008780">
    <property type="entry name" value="Plasmodium_Vir"/>
</dbReference>
<evidence type="ECO:0000313" key="2">
    <source>
        <dbReference type="EMBL" id="SBT56842.1"/>
    </source>
</evidence>
<reference evidence="3" key="1">
    <citation type="submission" date="2016-05" db="EMBL/GenBank/DDBJ databases">
        <authorList>
            <person name="Naeem Raeece"/>
        </authorList>
    </citation>
    <scope>NUCLEOTIDE SEQUENCE [LARGE SCALE GENOMIC DNA]</scope>
</reference>
<dbReference type="EMBL" id="FLRE01001594">
    <property type="protein sequence ID" value="SBT56842.1"/>
    <property type="molecule type" value="Genomic_DNA"/>
</dbReference>
<proteinExistence type="predicted"/>
<keyword evidence="1" id="KW-0472">Membrane</keyword>